<keyword evidence="3" id="KW-1185">Reference proteome</keyword>
<dbReference type="EMBL" id="JARYZI010000002">
    <property type="protein sequence ID" value="MDH8677427.1"/>
    <property type="molecule type" value="Genomic_DNA"/>
</dbReference>
<evidence type="ECO:0000259" key="1">
    <source>
        <dbReference type="PROSITE" id="PS51819"/>
    </source>
</evidence>
<dbReference type="InterPro" id="IPR029068">
    <property type="entry name" value="Glyas_Bleomycin-R_OHBP_Dase"/>
</dbReference>
<dbReference type="InterPro" id="IPR004360">
    <property type="entry name" value="Glyas_Fos-R_dOase_dom"/>
</dbReference>
<dbReference type="PROSITE" id="PS51819">
    <property type="entry name" value="VOC"/>
    <property type="match status" value="1"/>
</dbReference>
<dbReference type="PANTHER" id="PTHR36113:SF1">
    <property type="entry name" value="GLYOXALASE_BLEOMYCIN RESISTANCE PROTEIN_DIOXYGENASE"/>
    <property type="match status" value="1"/>
</dbReference>
<dbReference type="PANTHER" id="PTHR36113">
    <property type="entry name" value="LYASE, PUTATIVE-RELATED-RELATED"/>
    <property type="match status" value="1"/>
</dbReference>
<reference evidence="2 3" key="1">
    <citation type="submission" date="2023-04" db="EMBL/GenBank/DDBJ databases">
        <title>Fusibacter bizertensis strain WBS, isolated from littoral bottom sediments of the Arctic seas - biochemical and genomic analysis.</title>
        <authorList>
            <person name="Brioukhanov A.L."/>
        </authorList>
    </citation>
    <scope>NUCLEOTIDE SEQUENCE [LARGE SCALE GENOMIC DNA]</scope>
    <source>
        <strain evidence="2 3">WBS</strain>
    </source>
</reference>
<evidence type="ECO:0000313" key="3">
    <source>
        <dbReference type="Proteomes" id="UP001158045"/>
    </source>
</evidence>
<dbReference type="Pfam" id="PF00903">
    <property type="entry name" value="Glyoxalase"/>
    <property type="match status" value="1"/>
</dbReference>
<dbReference type="InterPro" id="IPR037523">
    <property type="entry name" value="VOC_core"/>
</dbReference>
<accession>A0ABT6NAI2</accession>
<name>A0ABT6NAI2_9FIRM</name>
<dbReference type="Proteomes" id="UP001158045">
    <property type="component" value="Unassembled WGS sequence"/>
</dbReference>
<dbReference type="RefSeq" id="WP_281093241.1">
    <property type="nucleotide sequence ID" value="NZ_JARYZI010000002.1"/>
</dbReference>
<feature type="domain" description="VOC" evidence="1">
    <location>
        <begin position="2"/>
        <end position="129"/>
    </location>
</feature>
<comment type="caution">
    <text evidence="2">The sequence shown here is derived from an EMBL/GenBank/DDBJ whole genome shotgun (WGS) entry which is preliminary data.</text>
</comment>
<sequence>MRIEHIALWTAQLEVMKDFYETYFGATSNAKYTNDKKQFASYFLTFESGARLELMESATTTPKSDDANIKRIGFIHIAISTGSEEAVTALTATLRAHGFTIHSEPRRTGDGYYESSVLDPDGNIVEITV</sequence>
<evidence type="ECO:0000313" key="2">
    <source>
        <dbReference type="EMBL" id="MDH8677427.1"/>
    </source>
</evidence>
<gene>
    <name evidence="2" type="ORF">QE109_04670</name>
</gene>
<dbReference type="InterPro" id="IPR051332">
    <property type="entry name" value="Fosfomycin_Res_Enzymes"/>
</dbReference>
<protein>
    <submittedName>
        <fullName evidence="2">VOC family protein</fullName>
    </submittedName>
</protein>
<proteinExistence type="predicted"/>
<dbReference type="Gene3D" id="3.10.180.10">
    <property type="entry name" value="2,3-Dihydroxybiphenyl 1,2-Dioxygenase, domain 1"/>
    <property type="match status" value="1"/>
</dbReference>
<dbReference type="SUPFAM" id="SSF54593">
    <property type="entry name" value="Glyoxalase/Bleomycin resistance protein/Dihydroxybiphenyl dioxygenase"/>
    <property type="match status" value="1"/>
</dbReference>
<organism evidence="2 3">
    <name type="scientific">Fusibacter bizertensis</name>
    <dbReference type="NCBI Taxonomy" id="1488331"/>
    <lineage>
        <taxon>Bacteria</taxon>
        <taxon>Bacillati</taxon>
        <taxon>Bacillota</taxon>
        <taxon>Clostridia</taxon>
        <taxon>Eubacteriales</taxon>
        <taxon>Eubacteriales Family XII. Incertae Sedis</taxon>
        <taxon>Fusibacter</taxon>
    </lineage>
</organism>